<keyword evidence="6 9" id="KW-1133">Transmembrane helix</keyword>
<evidence type="ECO:0000313" key="12">
    <source>
        <dbReference type="Proteomes" id="UP000217265"/>
    </source>
</evidence>
<evidence type="ECO:0000256" key="7">
    <source>
        <dbReference type="ARBA" id="ARBA00023136"/>
    </source>
</evidence>
<dbReference type="KEGG" id="vbh:CMV30_12935"/>
<dbReference type="InterPro" id="IPR002898">
    <property type="entry name" value="MotA_ExbB_proton_chnl"/>
</dbReference>
<evidence type="ECO:0000256" key="1">
    <source>
        <dbReference type="ARBA" id="ARBA00004651"/>
    </source>
</evidence>
<protein>
    <submittedName>
        <fullName evidence="11">Flagellar motor protein MotA</fullName>
    </submittedName>
</protein>
<dbReference type="GO" id="GO:0005886">
    <property type="term" value="C:plasma membrane"/>
    <property type="evidence" value="ECO:0007669"/>
    <property type="project" value="UniProtKB-SubCell"/>
</dbReference>
<gene>
    <name evidence="11" type="ORF">CMV30_12935</name>
</gene>
<dbReference type="PANTHER" id="PTHR30625:SF15">
    <property type="entry name" value="BIOPOLYMER TRANSPORT PROTEIN EXBB"/>
    <property type="match status" value="1"/>
</dbReference>
<comment type="subcellular location">
    <subcellularLocation>
        <location evidence="1">Cell membrane</location>
        <topology evidence="1">Multi-pass membrane protein</topology>
    </subcellularLocation>
    <subcellularLocation>
        <location evidence="8">Membrane</location>
        <topology evidence="8">Multi-pass membrane protein</topology>
    </subcellularLocation>
</comment>
<keyword evidence="11" id="KW-0969">Cilium</keyword>
<dbReference type="AlphaFoldDB" id="A0A290QHI0"/>
<keyword evidence="5 8" id="KW-0653">Protein transport</keyword>
<evidence type="ECO:0000313" key="11">
    <source>
        <dbReference type="EMBL" id="ATC64798.1"/>
    </source>
</evidence>
<evidence type="ECO:0000256" key="8">
    <source>
        <dbReference type="RuleBase" id="RU004057"/>
    </source>
</evidence>
<proteinExistence type="inferred from homology"/>
<feature type="transmembrane region" description="Helical" evidence="9">
    <location>
        <begin position="167"/>
        <end position="188"/>
    </location>
</feature>
<reference evidence="11 12" key="1">
    <citation type="submission" date="2017-09" db="EMBL/GenBank/DDBJ databases">
        <title>Complete genome sequence of Verrucomicrobial strain HZ-65, isolated from freshwater.</title>
        <authorList>
            <person name="Choi A."/>
        </authorList>
    </citation>
    <scope>NUCLEOTIDE SEQUENCE [LARGE SCALE GENOMIC DNA]</scope>
    <source>
        <strain evidence="11 12">HZ-65</strain>
    </source>
</reference>
<keyword evidence="11" id="KW-0282">Flagellum</keyword>
<evidence type="ECO:0000256" key="4">
    <source>
        <dbReference type="ARBA" id="ARBA00022692"/>
    </source>
</evidence>
<sequence length="222" mass="23410">MLAHQPIAFLMGQSPIELFVHGGPIMWPILLVSFVAVTVVLERVAFLFKENSTREPELAAKMLELVEEGKIDAALGLGTPSQDYVARILVYTLSQPEDARSSSFARAANIEMQRFQQGLPILDTCITAAPLLGLLGTVAGMMATFGALGEGDIGASAGKITGGVGEALIATACGLVIAIIGLLPFNVLNARIEKARHDISDASNALDVATKKLEKRSALAAR</sequence>
<dbReference type="InterPro" id="IPR050790">
    <property type="entry name" value="ExbB/TolQ_transport"/>
</dbReference>
<keyword evidence="4 9" id="KW-0812">Transmembrane</keyword>
<evidence type="ECO:0000256" key="3">
    <source>
        <dbReference type="ARBA" id="ARBA00022475"/>
    </source>
</evidence>
<feature type="domain" description="MotA/TolQ/ExbB proton channel" evidence="10">
    <location>
        <begin position="101"/>
        <end position="198"/>
    </location>
</feature>
<dbReference type="OrthoDB" id="4045at2"/>
<evidence type="ECO:0000256" key="2">
    <source>
        <dbReference type="ARBA" id="ARBA00022448"/>
    </source>
</evidence>
<keyword evidence="3" id="KW-1003">Cell membrane</keyword>
<dbReference type="Pfam" id="PF01618">
    <property type="entry name" value="MotA_ExbB"/>
    <property type="match status" value="1"/>
</dbReference>
<evidence type="ECO:0000256" key="5">
    <source>
        <dbReference type="ARBA" id="ARBA00022927"/>
    </source>
</evidence>
<evidence type="ECO:0000256" key="9">
    <source>
        <dbReference type="SAM" id="Phobius"/>
    </source>
</evidence>
<keyword evidence="2 8" id="KW-0813">Transport</keyword>
<accession>A0A290QHI0</accession>
<name>A0A290QHI0_9BACT</name>
<feature type="transmembrane region" description="Helical" evidence="9">
    <location>
        <begin position="121"/>
        <end position="147"/>
    </location>
</feature>
<organism evidence="11 12">
    <name type="scientific">Nibricoccus aquaticus</name>
    <dbReference type="NCBI Taxonomy" id="2576891"/>
    <lineage>
        <taxon>Bacteria</taxon>
        <taxon>Pseudomonadati</taxon>
        <taxon>Verrucomicrobiota</taxon>
        <taxon>Opitutia</taxon>
        <taxon>Opitutales</taxon>
        <taxon>Opitutaceae</taxon>
        <taxon>Nibricoccus</taxon>
    </lineage>
</organism>
<keyword evidence="12" id="KW-1185">Reference proteome</keyword>
<dbReference type="GO" id="GO:0017038">
    <property type="term" value="P:protein import"/>
    <property type="evidence" value="ECO:0007669"/>
    <property type="project" value="TreeGrafter"/>
</dbReference>
<evidence type="ECO:0000259" key="10">
    <source>
        <dbReference type="Pfam" id="PF01618"/>
    </source>
</evidence>
<dbReference type="EMBL" id="CP023344">
    <property type="protein sequence ID" value="ATC64798.1"/>
    <property type="molecule type" value="Genomic_DNA"/>
</dbReference>
<comment type="similarity">
    <text evidence="8">Belongs to the exbB/tolQ family.</text>
</comment>
<dbReference type="PANTHER" id="PTHR30625">
    <property type="entry name" value="PROTEIN TOLQ"/>
    <property type="match status" value="1"/>
</dbReference>
<feature type="transmembrane region" description="Helical" evidence="9">
    <location>
        <begin position="25"/>
        <end position="48"/>
    </location>
</feature>
<evidence type="ECO:0000256" key="6">
    <source>
        <dbReference type="ARBA" id="ARBA00022989"/>
    </source>
</evidence>
<keyword evidence="7 9" id="KW-0472">Membrane</keyword>
<keyword evidence="11" id="KW-0966">Cell projection</keyword>
<dbReference type="Proteomes" id="UP000217265">
    <property type="component" value="Chromosome"/>
</dbReference>